<sequence length="493" mass="57457">MDNIKSSEWLLFIILLINVILVPFTKVEESFNTNAIHDVLYHKWNISEYDHHEFPGVVPRTFFFPVIFGIILSPFISIINIFHGLKIYGLYLSRIGIGISLLISFLNFARTIEKHFGKETALFLRLITASQFHFLFYASRPLPNTFAFIPILYIYSLILDGRYSRAIKIATFTTFVIRFDTILLFGPLFIPILLAKKIKFTSAFYNGITSLVVSLLITIPLDSLLWKRLIYPEGEVIMFNIVENKSHLYGTSPFYWYFLSALPRALQTSIILVPFGVYFEKRVRSLFFTTVTFIALFSFLPHKELRFIIYTIPIFNVIGGNFIARAWINKEKSFIKTLFAYGLLSHLILNSIITFFMIYVSSRNYAGGDALSHLQYLQRFDKNKHIKVHIDEFAAQTGISKFLHFYDKWEYNKTESIQLDSEALKDFHFIILGDYNKDARKIGQTIFGKTHRQYFSVEAFHKVNILKTKKFPYYVPSIKFMDKLAVLRRKGDA</sequence>
<dbReference type="Pfam" id="PF03901">
    <property type="entry name" value="Glyco_transf_22"/>
    <property type="match status" value="1"/>
</dbReference>
<comment type="similarity">
    <text evidence="3 12">Belongs to the glycosyltransferase 22 family.</text>
</comment>
<dbReference type="InterPro" id="IPR005599">
    <property type="entry name" value="GPI_mannosylTrfase"/>
</dbReference>
<feature type="transmembrane region" description="Helical" evidence="12">
    <location>
        <begin position="62"/>
        <end position="82"/>
    </location>
</feature>
<evidence type="ECO:0000256" key="12">
    <source>
        <dbReference type="RuleBase" id="RU363075"/>
    </source>
</evidence>
<dbReference type="STRING" id="75913.A0A0K0F3X6"/>
<feature type="transmembrane region" description="Helical" evidence="12">
    <location>
        <begin position="6"/>
        <end position="24"/>
    </location>
</feature>
<evidence type="ECO:0000256" key="4">
    <source>
        <dbReference type="ARBA" id="ARBA00022676"/>
    </source>
</evidence>
<feature type="transmembrane region" description="Helical" evidence="12">
    <location>
        <begin position="145"/>
        <end position="163"/>
    </location>
</feature>
<keyword evidence="6 12" id="KW-0812">Transmembrane</keyword>
<dbReference type="EC" id="2.4.1.-" evidence="12"/>
<keyword evidence="4 12" id="KW-0328">Glycosyltransferase</keyword>
<dbReference type="PANTHER" id="PTHR22760:SF1">
    <property type="entry name" value="DOL-P-MAN:MAN(7)GLCNAC(2)-PP-DOL ALPHA-1,6-MANNOSYLTRANSFERASE"/>
    <property type="match status" value="1"/>
</dbReference>
<evidence type="ECO:0000313" key="14">
    <source>
        <dbReference type="WBParaSite" id="SVE_0351100.1"/>
    </source>
</evidence>
<dbReference type="GO" id="GO:0006487">
    <property type="term" value="P:protein N-linked glycosylation"/>
    <property type="evidence" value="ECO:0007669"/>
    <property type="project" value="TreeGrafter"/>
</dbReference>
<feature type="transmembrane region" description="Helical" evidence="12">
    <location>
        <begin position="307"/>
        <end position="328"/>
    </location>
</feature>
<feature type="transmembrane region" description="Helical" evidence="12">
    <location>
        <begin position="283"/>
        <end position="300"/>
    </location>
</feature>
<evidence type="ECO:0000256" key="3">
    <source>
        <dbReference type="ARBA" id="ARBA00007063"/>
    </source>
</evidence>
<dbReference type="GO" id="GO:0005789">
    <property type="term" value="C:endoplasmic reticulum membrane"/>
    <property type="evidence" value="ECO:0007669"/>
    <property type="project" value="UniProtKB-SubCell"/>
</dbReference>
<feature type="transmembrane region" description="Helical" evidence="12">
    <location>
        <begin position="254"/>
        <end position="277"/>
    </location>
</feature>
<reference evidence="13" key="1">
    <citation type="submission" date="2014-07" db="EMBL/GenBank/DDBJ databases">
        <authorList>
            <person name="Martin A.A"/>
            <person name="De Silva N."/>
        </authorList>
    </citation>
    <scope>NUCLEOTIDE SEQUENCE</scope>
</reference>
<feature type="transmembrane region" description="Helical" evidence="12">
    <location>
        <begin position="175"/>
        <end position="194"/>
    </location>
</feature>
<evidence type="ECO:0000256" key="11">
    <source>
        <dbReference type="ARBA" id="ARBA00048899"/>
    </source>
</evidence>
<evidence type="ECO:0000313" key="13">
    <source>
        <dbReference type="Proteomes" id="UP000035680"/>
    </source>
</evidence>
<organism evidence="13 14">
    <name type="scientific">Strongyloides venezuelensis</name>
    <name type="common">Threadworm</name>
    <dbReference type="NCBI Taxonomy" id="75913"/>
    <lineage>
        <taxon>Eukaryota</taxon>
        <taxon>Metazoa</taxon>
        <taxon>Ecdysozoa</taxon>
        <taxon>Nematoda</taxon>
        <taxon>Chromadorea</taxon>
        <taxon>Rhabditida</taxon>
        <taxon>Tylenchina</taxon>
        <taxon>Panagrolaimomorpha</taxon>
        <taxon>Strongyloidoidea</taxon>
        <taxon>Strongyloididae</taxon>
        <taxon>Strongyloides</taxon>
    </lineage>
</organism>
<keyword evidence="13" id="KW-1185">Reference proteome</keyword>
<reference evidence="14" key="2">
    <citation type="submission" date="2015-08" db="UniProtKB">
        <authorList>
            <consortium name="WormBaseParasite"/>
        </authorList>
    </citation>
    <scope>IDENTIFICATION</scope>
</reference>
<evidence type="ECO:0000256" key="9">
    <source>
        <dbReference type="ARBA" id="ARBA00023136"/>
    </source>
</evidence>
<dbReference type="PANTHER" id="PTHR22760">
    <property type="entry name" value="GLYCOSYLTRANSFERASE"/>
    <property type="match status" value="1"/>
</dbReference>
<evidence type="ECO:0000256" key="1">
    <source>
        <dbReference type="ARBA" id="ARBA00004477"/>
    </source>
</evidence>
<evidence type="ECO:0000256" key="5">
    <source>
        <dbReference type="ARBA" id="ARBA00022679"/>
    </source>
</evidence>
<proteinExistence type="inferred from homology"/>
<accession>A0A0K0F3X6</accession>
<dbReference type="WBParaSite" id="SVE_0351100.1">
    <property type="protein sequence ID" value="SVE_0351100.1"/>
    <property type="gene ID" value="SVE_0351100"/>
</dbReference>
<feature type="transmembrane region" description="Helical" evidence="12">
    <location>
        <begin position="88"/>
        <end position="109"/>
    </location>
</feature>
<comment type="function">
    <text evidence="10">Mannosyltransferase that operates in the biosynthetic pathway of dolichol-linked oligosaccharides, the glycan precursors employed in protein asparagine (N)-glycosylation. The assembly of dolichol-linked oligosaccharides begins on the cytosolic side of the endoplasmic reticulum membrane and finishes in its lumen. The sequential addition of sugars to dolichol pyrophosphate produces dolichol-linked oligosaccharides containing fourteen sugars, including two GlcNAcs, nine mannoses and three glucoses. Once assembled, the oligosaccharide is transferred from the lipid to nascent proteins by oligosaccharyltransferases. In the lumen of the endoplasmic reticulum, adds the eighth mannose residue in an alpha-1,6 linkage onto Man(7)GlcNAc(2)-PP-dolichol to produce Man(8)GlcNAc(2)-PP-dolichol.</text>
</comment>
<evidence type="ECO:0000256" key="8">
    <source>
        <dbReference type="ARBA" id="ARBA00022989"/>
    </source>
</evidence>
<name>A0A0K0F3X6_STRVS</name>
<comment type="catalytic activity">
    <reaction evidence="11">
        <text>an alpha-D-Man-(1-&gt;2)-alpha-D-Man-(1-&gt;2)-alpha-D-Man-(1-&gt;3)-[alpha-D-Man-(1-&gt;2)-alpha-D-Man-(1-&gt;3)-alpha-D-Man-(1-&gt;6)]-beta-D-Man-(1-&gt;4)-beta-D-GlcNAc-(1-&gt;4)-alpha-D-GlcNAc-diphospho-di-trans,poly-cis-dolichol + a di-trans,poly-cis-dolichyl beta-D-mannosyl phosphate = an alpha-D-Man-(1-&gt;2)-alpha-D-Man-(1-&gt;2)-alpha-D-Man-(1-&gt;3)-[alpha-D-Man-(1-&gt;2)-alpha-D-Man-(1-&gt;3)-[alpha-D-Man-(1-&gt;6)]-alpha-D-Man-(1-&gt;6)]-beta-D-Man-(1-&gt;4)-beta-D-GlcNAc-(1-&gt;4)-alpha-D-GlcNAc-diphospho-di-trans,poly-cis-dolichol + a di-trans,poly-cis-dolichyl phosphate + H(+)</text>
        <dbReference type="Rhea" id="RHEA:29535"/>
        <dbReference type="Rhea" id="RHEA-COMP:19498"/>
        <dbReference type="Rhea" id="RHEA-COMP:19501"/>
        <dbReference type="Rhea" id="RHEA-COMP:19518"/>
        <dbReference type="Rhea" id="RHEA-COMP:19519"/>
        <dbReference type="ChEBI" id="CHEBI:15378"/>
        <dbReference type="ChEBI" id="CHEBI:57683"/>
        <dbReference type="ChEBI" id="CHEBI:58211"/>
        <dbReference type="ChEBI" id="CHEBI:132517"/>
        <dbReference type="ChEBI" id="CHEBI:132519"/>
        <dbReference type="EC" id="2.4.1.260"/>
    </reaction>
    <physiologicalReaction direction="left-to-right" evidence="11">
        <dbReference type="Rhea" id="RHEA:29536"/>
    </physiologicalReaction>
</comment>
<dbReference type="Proteomes" id="UP000035680">
    <property type="component" value="Unassembled WGS sequence"/>
</dbReference>
<keyword evidence="7 12" id="KW-0256">Endoplasmic reticulum</keyword>
<evidence type="ECO:0000256" key="2">
    <source>
        <dbReference type="ARBA" id="ARBA00004922"/>
    </source>
</evidence>
<comment type="pathway">
    <text evidence="2">Protein modification; protein glycosylation.</text>
</comment>
<feature type="transmembrane region" description="Helical" evidence="12">
    <location>
        <begin position="340"/>
        <end position="360"/>
    </location>
</feature>
<dbReference type="AlphaFoldDB" id="A0A0K0F3X6"/>
<keyword evidence="5" id="KW-0808">Transferase</keyword>
<dbReference type="UniPathway" id="UPA00378"/>
<keyword evidence="9 12" id="KW-0472">Membrane</keyword>
<dbReference type="GO" id="GO:0052917">
    <property type="term" value="F:dol-P-Man:Man(7)GlcNAc(2)-PP-Dol alpha-1,6-mannosyltransferase activity"/>
    <property type="evidence" value="ECO:0007669"/>
    <property type="project" value="UniProtKB-EC"/>
</dbReference>
<feature type="transmembrane region" description="Helical" evidence="12">
    <location>
        <begin position="200"/>
        <end position="221"/>
    </location>
</feature>
<protein>
    <recommendedName>
        <fullName evidence="12">Mannosyltransferase</fullName>
        <ecNumber evidence="12">2.4.1.-</ecNumber>
    </recommendedName>
</protein>
<evidence type="ECO:0000256" key="6">
    <source>
        <dbReference type="ARBA" id="ARBA00022692"/>
    </source>
</evidence>
<evidence type="ECO:0000256" key="10">
    <source>
        <dbReference type="ARBA" id="ARBA00044721"/>
    </source>
</evidence>
<comment type="subcellular location">
    <subcellularLocation>
        <location evidence="1 12">Endoplasmic reticulum membrane</location>
        <topology evidence="1 12">Multi-pass membrane protein</topology>
    </subcellularLocation>
</comment>
<evidence type="ECO:0000256" key="7">
    <source>
        <dbReference type="ARBA" id="ARBA00022824"/>
    </source>
</evidence>
<keyword evidence="8 12" id="KW-1133">Transmembrane helix</keyword>